<sequence>MQMLTFVLNNIDLLEDVISGLSNAGIHGATILDSTGMGRLLYSSKNENIPIFGSLRMILNNHRPFNKTIFIVLKDSEVQTAIKAIKDVVGDLSQPDAGILFTIPVNFVDGIPTE</sequence>
<protein>
    <submittedName>
        <fullName evidence="1">Nitrogen regulatory protein P-II family</fullName>
    </submittedName>
</protein>
<dbReference type="InterPro" id="IPR015867">
    <property type="entry name" value="N-reg_PII/ATP_PRibTrfase_C"/>
</dbReference>
<name>A0A1M6R4F2_9CLOT</name>
<dbReference type="EMBL" id="FRAD01000020">
    <property type="protein sequence ID" value="SHK27332.1"/>
    <property type="molecule type" value="Genomic_DNA"/>
</dbReference>
<dbReference type="Proteomes" id="UP000183952">
    <property type="component" value="Unassembled WGS sequence"/>
</dbReference>
<accession>A0A1M6R4F2</accession>
<gene>
    <name evidence="1" type="ORF">SAMN02745248_02198</name>
</gene>
<proteinExistence type="predicted"/>
<dbReference type="AlphaFoldDB" id="A0A1M6R4F2"/>
<dbReference type="InterPro" id="IPR002187">
    <property type="entry name" value="N-reg_PII"/>
</dbReference>
<dbReference type="InterPro" id="IPR011322">
    <property type="entry name" value="N-reg_PII-like_a/b"/>
</dbReference>
<dbReference type="RefSeq" id="WP_072904128.1">
    <property type="nucleotide sequence ID" value="NZ_FRAD01000020.1"/>
</dbReference>
<keyword evidence="2" id="KW-1185">Reference proteome</keyword>
<evidence type="ECO:0000313" key="1">
    <source>
        <dbReference type="EMBL" id="SHK27332.1"/>
    </source>
</evidence>
<dbReference type="SUPFAM" id="SSF54913">
    <property type="entry name" value="GlnB-like"/>
    <property type="match status" value="1"/>
</dbReference>
<reference evidence="1 2" key="1">
    <citation type="submission" date="2016-11" db="EMBL/GenBank/DDBJ databases">
        <authorList>
            <person name="Jaros S."/>
            <person name="Januszkiewicz K."/>
            <person name="Wedrychowicz H."/>
        </authorList>
    </citation>
    <scope>NUCLEOTIDE SEQUENCE [LARGE SCALE GENOMIC DNA]</scope>
    <source>
        <strain evidence="1 2">DSM 3090</strain>
    </source>
</reference>
<evidence type="ECO:0000313" key="2">
    <source>
        <dbReference type="Proteomes" id="UP000183952"/>
    </source>
</evidence>
<dbReference type="OrthoDB" id="9810781at2"/>
<dbReference type="GO" id="GO:0006808">
    <property type="term" value="P:regulation of nitrogen utilization"/>
    <property type="evidence" value="ECO:0007669"/>
    <property type="project" value="InterPro"/>
</dbReference>
<organism evidence="1 2">
    <name type="scientific">Hathewaya proteolytica DSM 3090</name>
    <dbReference type="NCBI Taxonomy" id="1121331"/>
    <lineage>
        <taxon>Bacteria</taxon>
        <taxon>Bacillati</taxon>
        <taxon>Bacillota</taxon>
        <taxon>Clostridia</taxon>
        <taxon>Eubacteriales</taxon>
        <taxon>Clostridiaceae</taxon>
        <taxon>Hathewaya</taxon>
    </lineage>
</organism>
<dbReference type="Pfam" id="PF00543">
    <property type="entry name" value="P-II"/>
    <property type="match status" value="1"/>
</dbReference>
<dbReference type="STRING" id="1121331.SAMN02745248_02198"/>
<dbReference type="GO" id="GO:0030234">
    <property type="term" value="F:enzyme regulator activity"/>
    <property type="evidence" value="ECO:0007669"/>
    <property type="project" value="InterPro"/>
</dbReference>
<dbReference type="Gene3D" id="3.30.70.120">
    <property type="match status" value="1"/>
</dbReference>